<protein>
    <submittedName>
        <fullName evidence="9">Sec14p-like phosphatidylinositol transfer family protein</fullName>
    </submittedName>
</protein>
<dbReference type="Proteomes" id="UP000036987">
    <property type="component" value="Unassembled WGS sequence"/>
</dbReference>
<sequence length="566" mass="64149">MAEVAAAPLPVSGKNAPIEDEKKARIKSFKRVLSSTKFKSLTIKSRRAFKSVPAITIEDIREPDEVKAVDEFRQMLILEELLPSRHDEYHMMLRFLKARKFETDKTKQMWSDMLQWRKEFGSDTIIEEFEFEELDQVLEHYPHGHHGVDKEGRPIYIERLGKVDPTKLMQVTNMDRYLKYHVKEFERTFSVKFPACSIAAKKHIDQSTTILDVQGVGLKNFTKSARELVMSLQKIDGDNYPETLCQMFIINAGAGFRMLWNTVKSFLDPKTTAKIHVLGNKYQSKLLEMIEASELPDFLGGTCTCSEAGGCLRSDKGPWKNEEILKMVKSGAASYGCELTDGKEQQEEKSTGEEEGITTKEKAMEIHDKHVASFKSPKGFTDPIPEEEEVNVKNSPTKKKDSDSPPMIDKDVINWNQDYMDGKSKDEQYKGPEGFSNPIISGALSGIVTMLKFAGTIPNRLNDSNDVNSQSVPSSPTISKSAHEAAIKQMTELEEKVIVLTSKAVEMPQEKAEMLNAATNHINTLEAELSVTKKQLEEVLARQEEILAYVEKQKKKKKNKLLPFRW</sequence>
<name>A0A0K9P4T4_ZOSMR</name>
<dbReference type="GO" id="GO:0005886">
    <property type="term" value="C:plasma membrane"/>
    <property type="evidence" value="ECO:0007669"/>
    <property type="project" value="UniProtKB-SubCell"/>
</dbReference>
<dbReference type="InterPro" id="IPR036865">
    <property type="entry name" value="CRAL-TRIO_dom_sf"/>
</dbReference>
<evidence type="ECO:0000256" key="1">
    <source>
        <dbReference type="ARBA" id="ARBA00004202"/>
    </source>
</evidence>
<feature type="compositionally biased region" description="Basic and acidic residues" evidence="7">
    <location>
        <begin position="398"/>
        <end position="408"/>
    </location>
</feature>
<evidence type="ECO:0000256" key="4">
    <source>
        <dbReference type="ARBA" id="ARBA00023034"/>
    </source>
</evidence>
<comment type="subcellular location">
    <subcellularLocation>
        <location evidence="1">Cell membrane</location>
        <topology evidence="1">Peripheral membrane protein</topology>
    </subcellularLocation>
    <subcellularLocation>
        <location evidence="2">Golgi apparatus membrane</location>
        <topology evidence="2">Peripheral membrane protein</topology>
    </subcellularLocation>
</comment>
<dbReference type="InterPro" id="IPR011074">
    <property type="entry name" value="CRAL/TRIO_N_dom"/>
</dbReference>
<evidence type="ECO:0000256" key="7">
    <source>
        <dbReference type="SAM" id="MobiDB-lite"/>
    </source>
</evidence>
<dbReference type="InterPro" id="IPR051026">
    <property type="entry name" value="PI/PC_transfer"/>
</dbReference>
<feature type="coiled-coil region" evidence="6">
    <location>
        <begin position="515"/>
        <end position="560"/>
    </location>
</feature>
<dbReference type="Pfam" id="PF03765">
    <property type="entry name" value="CRAL_TRIO_N"/>
    <property type="match status" value="1"/>
</dbReference>
<dbReference type="GO" id="GO:0008526">
    <property type="term" value="F:phosphatidylinositol transfer activity"/>
    <property type="evidence" value="ECO:0000318"/>
    <property type="project" value="GO_Central"/>
</dbReference>
<dbReference type="SMART" id="SM01100">
    <property type="entry name" value="CRAL_TRIO_N"/>
    <property type="match status" value="1"/>
</dbReference>
<comment type="caution">
    <text evidence="9">The sequence shown here is derived from an EMBL/GenBank/DDBJ whole genome shotgun (WGS) entry which is preliminary data.</text>
</comment>
<comment type="similarity">
    <text evidence="5">Belongs to the SFH family.</text>
</comment>
<evidence type="ECO:0000256" key="3">
    <source>
        <dbReference type="ARBA" id="ARBA00022927"/>
    </source>
</evidence>
<evidence type="ECO:0000313" key="10">
    <source>
        <dbReference type="Proteomes" id="UP000036987"/>
    </source>
</evidence>
<dbReference type="OMA" id="KFMPMAD"/>
<dbReference type="Gene3D" id="1.10.8.20">
    <property type="entry name" value="N-terminal domain of phosphatidylinositol transfer protein sec14p"/>
    <property type="match status" value="1"/>
</dbReference>
<dbReference type="SUPFAM" id="SSF52087">
    <property type="entry name" value="CRAL/TRIO domain"/>
    <property type="match status" value="1"/>
</dbReference>
<dbReference type="STRING" id="29655.A0A0K9P4T4"/>
<dbReference type="FunFam" id="3.40.525.10:FF:000011">
    <property type="entry name" value="SEC14 cytosolic factor"/>
    <property type="match status" value="1"/>
</dbReference>
<dbReference type="PRINTS" id="PR00180">
    <property type="entry name" value="CRETINALDHBP"/>
</dbReference>
<dbReference type="SUPFAM" id="SSF46938">
    <property type="entry name" value="CRAL/TRIO N-terminal domain"/>
    <property type="match status" value="1"/>
</dbReference>
<keyword evidence="3" id="KW-0813">Transport</keyword>
<dbReference type="AlphaFoldDB" id="A0A0K9P4T4"/>
<gene>
    <name evidence="9" type="ORF">ZOSMA_38G01250</name>
</gene>
<accession>A0A0K9P4T4</accession>
<reference evidence="10" key="1">
    <citation type="journal article" date="2016" name="Nature">
        <title>The genome of the seagrass Zostera marina reveals angiosperm adaptation to the sea.</title>
        <authorList>
            <person name="Olsen J.L."/>
            <person name="Rouze P."/>
            <person name="Verhelst B."/>
            <person name="Lin Y.-C."/>
            <person name="Bayer T."/>
            <person name="Collen J."/>
            <person name="Dattolo E."/>
            <person name="De Paoli E."/>
            <person name="Dittami S."/>
            <person name="Maumus F."/>
            <person name="Michel G."/>
            <person name="Kersting A."/>
            <person name="Lauritano C."/>
            <person name="Lohaus R."/>
            <person name="Toepel M."/>
            <person name="Tonon T."/>
            <person name="Vanneste K."/>
            <person name="Amirebrahimi M."/>
            <person name="Brakel J."/>
            <person name="Bostroem C."/>
            <person name="Chovatia M."/>
            <person name="Grimwood J."/>
            <person name="Jenkins J.W."/>
            <person name="Jueterbock A."/>
            <person name="Mraz A."/>
            <person name="Stam W.T."/>
            <person name="Tice H."/>
            <person name="Bornberg-Bauer E."/>
            <person name="Green P.J."/>
            <person name="Pearson G.A."/>
            <person name="Procaccini G."/>
            <person name="Duarte C.M."/>
            <person name="Schmutz J."/>
            <person name="Reusch T.B.H."/>
            <person name="Van de Peer Y."/>
        </authorList>
    </citation>
    <scope>NUCLEOTIDE SEQUENCE [LARGE SCALE GENOMIC DNA]</scope>
    <source>
        <strain evidence="10">cv. Finnish</strain>
    </source>
</reference>
<organism evidence="9 10">
    <name type="scientific">Zostera marina</name>
    <name type="common">Eelgrass</name>
    <dbReference type="NCBI Taxonomy" id="29655"/>
    <lineage>
        <taxon>Eukaryota</taxon>
        <taxon>Viridiplantae</taxon>
        <taxon>Streptophyta</taxon>
        <taxon>Embryophyta</taxon>
        <taxon>Tracheophyta</taxon>
        <taxon>Spermatophyta</taxon>
        <taxon>Magnoliopsida</taxon>
        <taxon>Liliopsida</taxon>
        <taxon>Zosteraceae</taxon>
        <taxon>Zostera</taxon>
    </lineage>
</organism>
<evidence type="ECO:0000313" key="9">
    <source>
        <dbReference type="EMBL" id="KMZ64014.1"/>
    </source>
</evidence>
<dbReference type="GO" id="GO:0000139">
    <property type="term" value="C:Golgi membrane"/>
    <property type="evidence" value="ECO:0007669"/>
    <property type="project" value="UniProtKB-SubCell"/>
</dbReference>
<dbReference type="InterPro" id="IPR001251">
    <property type="entry name" value="CRAL-TRIO_dom"/>
</dbReference>
<dbReference type="Gene3D" id="3.40.525.10">
    <property type="entry name" value="CRAL-TRIO lipid binding domain"/>
    <property type="match status" value="1"/>
</dbReference>
<evidence type="ECO:0000256" key="6">
    <source>
        <dbReference type="SAM" id="Coils"/>
    </source>
</evidence>
<proteinExistence type="inferred from homology"/>
<evidence type="ECO:0000256" key="2">
    <source>
        <dbReference type="ARBA" id="ARBA00004395"/>
    </source>
</evidence>
<dbReference type="SMART" id="SM00516">
    <property type="entry name" value="SEC14"/>
    <property type="match status" value="1"/>
</dbReference>
<dbReference type="OrthoDB" id="1434354at2759"/>
<dbReference type="Pfam" id="PF00650">
    <property type="entry name" value="CRAL_TRIO"/>
    <property type="match status" value="1"/>
</dbReference>
<keyword evidence="4" id="KW-0333">Golgi apparatus</keyword>
<dbReference type="PANTHER" id="PTHR45657:SF1">
    <property type="entry name" value="CRAL-TRIO DOMAIN-CONTAINING PROTEIN YKL091C-RELATED"/>
    <property type="match status" value="1"/>
</dbReference>
<evidence type="ECO:0000256" key="5">
    <source>
        <dbReference type="ARBA" id="ARBA00038020"/>
    </source>
</evidence>
<dbReference type="EMBL" id="LFYR01001193">
    <property type="protein sequence ID" value="KMZ64014.1"/>
    <property type="molecule type" value="Genomic_DNA"/>
</dbReference>
<dbReference type="InterPro" id="IPR036273">
    <property type="entry name" value="CRAL/TRIO_N_dom_sf"/>
</dbReference>
<dbReference type="PROSITE" id="PS50191">
    <property type="entry name" value="CRAL_TRIO"/>
    <property type="match status" value="1"/>
</dbReference>
<keyword evidence="6" id="KW-0175">Coiled coil</keyword>
<keyword evidence="3" id="KW-0653">Protein transport</keyword>
<evidence type="ECO:0000259" key="8">
    <source>
        <dbReference type="PROSITE" id="PS50191"/>
    </source>
</evidence>
<keyword evidence="10" id="KW-1185">Reference proteome</keyword>
<dbReference type="GO" id="GO:0006892">
    <property type="term" value="P:post-Golgi vesicle-mediated transport"/>
    <property type="evidence" value="ECO:0000318"/>
    <property type="project" value="GO_Central"/>
</dbReference>
<feature type="domain" description="CRAL-TRIO" evidence="8">
    <location>
        <begin position="133"/>
        <end position="307"/>
    </location>
</feature>
<feature type="region of interest" description="Disordered" evidence="7">
    <location>
        <begin position="374"/>
        <end position="408"/>
    </location>
</feature>
<dbReference type="CDD" id="cd00170">
    <property type="entry name" value="SEC14"/>
    <property type="match status" value="1"/>
</dbReference>
<dbReference type="GO" id="GO:0015031">
    <property type="term" value="P:protein transport"/>
    <property type="evidence" value="ECO:0007669"/>
    <property type="project" value="UniProtKB-KW"/>
</dbReference>
<dbReference type="PANTHER" id="PTHR45657">
    <property type="entry name" value="CRAL-TRIO DOMAIN-CONTAINING PROTEIN YKL091C-RELATED"/>
    <property type="match status" value="1"/>
</dbReference>